<evidence type="ECO:0000256" key="4">
    <source>
        <dbReference type="SAM" id="MobiDB-lite"/>
    </source>
</evidence>
<dbReference type="InterPro" id="IPR029058">
    <property type="entry name" value="AB_hydrolase_fold"/>
</dbReference>
<evidence type="ECO:0000256" key="2">
    <source>
        <dbReference type="ARBA" id="ARBA00022963"/>
    </source>
</evidence>
<dbReference type="Proteomes" id="UP001064933">
    <property type="component" value="Chromosome"/>
</dbReference>
<keyword evidence="1" id="KW-0378">Hydrolase</keyword>
<name>A0ABY6B206_9BURK</name>
<evidence type="ECO:0000313" key="6">
    <source>
        <dbReference type="EMBL" id="UXH78744.1"/>
    </source>
</evidence>
<dbReference type="PANTHER" id="PTHR10272:SF0">
    <property type="entry name" value="PLATELET-ACTIVATING FACTOR ACETYLHYDROLASE"/>
    <property type="match status" value="1"/>
</dbReference>
<evidence type="ECO:0000256" key="5">
    <source>
        <dbReference type="SAM" id="SignalP"/>
    </source>
</evidence>
<organism evidence="6 7">
    <name type="scientific">Roseateles amylovorans</name>
    <dbReference type="NCBI Taxonomy" id="2978473"/>
    <lineage>
        <taxon>Bacteria</taxon>
        <taxon>Pseudomonadati</taxon>
        <taxon>Pseudomonadota</taxon>
        <taxon>Betaproteobacteria</taxon>
        <taxon>Burkholderiales</taxon>
        <taxon>Sphaerotilaceae</taxon>
        <taxon>Roseateles</taxon>
    </lineage>
</organism>
<dbReference type="EMBL" id="CP104562">
    <property type="protein sequence ID" value="UXH78744.1"/>
    <property type="molecule type" value="Genomic_DNA"/>
</dbReference>
<dbReference type="SUPFAM" id="SSF53474">
    <property type="entry name" value="alpha/beta-Hydrolases"/>
    <property type="match status" value="1"/>
</dbReference>
<proteinExistence type="predicted"/>
<accession>A0ABY6B206</accession>
<feature type="region of interest" description="Disordered" evidence="4">
    <location>
        <begin position="28"/>
        <end position="69"/>
    </location>
</feature>
<dbReference type="PROSITE" id="PS51318">
    <property type="entry name" value="TAT"/>
    <property type="match status" value="1"/>
</dbReference>
<feature type="chain" id="PRO_5047390706" description="Acetylhydrolase" evidence="5">
    <location>
        <begin position="28"/>
        <end position="351"/>
    </location>
</feature>
<gene>
    <name evidence="6" type="ORF">N4261_02030</name>
</gene>
<keyword evidence="2" id="KW-0442">Lipid degradation</keyword>
<evidence type="ECO:0008006" key="8">
    <source>
        <dbReference type="Google" id="ProtNLM"/>
    </source>
</evidence>
<evidence type="ECO:0000256" key="3">
    <source>
        <dbReference type="ARBA" id="ARBA00023098"/>
    </source>
</evidence>
<dbReference type="Gene3D" id="3.40.50.1820">
    <property type="entry name" value="alpha/beta hydrolase"/>
    <property type="match status" value="1"/>
</dbReference>
<keyword evidence="3" id="KW-0443">Lipid metabolism</keyword>
<reference evidence="6" key="1">
    <citation type="submission" date="2022-10" db="EMBL/GenBank/DDBJ databases">
        <title>Characterization and whole genome sequencing of a new Roseateles species, isolated from fresh water.</title>
        <authorList>
            <person name="Guliayeva D.Y."/>
            <person name="Akhremchuk A.E."/>
            <person name="Sikolenko M.A."/>
            <person name="Valentovich L.N."/>
            <person name="Sidarenka A.V."/>
        </authorList>
    </citation>
    <scope>NUCLEOTIDE SEQUENCE</scope>
    <source>
        <strain evidence="6">BIM B-1768</strain>
    </source>
</reference>
<protein>
    <recommendedName>
        <fullName evidence="8">Acetylhydrolase</fullName>
    </recommendedName>
</protein>
<dbReference type="PANTHER" id="PTHR10272">
    <property type="entry name" value="PLATELET-ACTIVATING FACTOR ACETYLHYDROLASE"/>
    <property type="match status" value="1"/>
</dbReference>
<evidence type="ECO:0000313" key="7">
    <source>
        <dbReference type="Proteomes" id="UP001064933"/>
    </source>
</evidence>
<keyword evidence="7" id="KW-1185">Reference proteome</keyword>
<feature type="signal peptide" evidence="5">
    <location>
        <begin position="1"/>
        <end position="27"/>
    </location>
</feature>
<dbReference type="InterPro" id="IPR006311">
    <property type="entry name" value="TAT_signal"/>
</dbReference>
<evidence type="ECO:0000256" key="1">
    <source>
        <dbReference type="ARBA" id="ARBA00022801"/>
    </source>
</evidence>
<sequence>MDKTRRELLMAGSAAFLSTAATAPAFAATATNDTRGPRGAARDGRAAAGADPASGSTVQQGSWRDPQRSREIPWRLRMPGGDQPVALVVFSHGLGGSLDGGTEWAQAWADAGMATLHLQHAGSDRAIWASGPRGVKAAASAEQLMARGQDVQFAVSELLRLQQLGEGPWRRVRPDALGMSGHSFGAQTTLAVAGRDFQVASAPDLTESHFKAFAAFSPAAGLFSGGLKGITRPMLCLTGSLDGNPLGQERTGDYRRAVYTALPAGAKAQLWLEGADHMTFGGGGERGAGFGQRLLGRQREQAPQTLAAHHTYLIKAVTTDWWRARLLDDEEATRRLKSPKGLAAGDEWEQG</sequence>
<dbReference type="RefSeq" id="WP_261758575.1">
    <property type="nucleotide sequence ID" value="NZ_CP104562.2"/>
</dbReference>
<keyword evidence="5" id="KW-0732">Signal</keyword>